<dbReference type="SUPFAM" id="SSF53383">
    <property type="entry name" value="PLP-dependent transferases"/>
    <property type="match status" value="1"/>
</dbReference>
<dbReference type="Proteomes" id="UP001206925">
    <property type="component" value="Unassembled WGS sequence"/>
</dbReference>
<name>A0AAD5GL35_AMBAR</name>
<proteinExistence type="predicted"/>
<reference evidence="3" key="1">
    <citation type="submission" date="2022-06" db="EMBL/GenBank/DDBJ databases">
        <title>Uncovering the hologenomic basis of an extraordinary plant invasion.</title>
        <authorList>
            <person name="Bieker V.C."/>
            <person name="Martin M.D."/>
            <person name="Gilbert T."/>
            <person name="Hodgins K."/>
            <person name="Battlay P."/>
            <person name="Petersen B."/>
            <person name="Wilson J."/>
        </authorList>
    </citation>
    <scope>NUCLEOTIDE SEQUENCE</scope>
    <source>
        <strain evidence="3">AA19_3_7</strain>
        <tissue evidence="3">Leaf</tissue>
    </source>
</reference>
<dbReference type="InterPro" id="IPR015421">
    <property type="entry name" value="PyrdxlP-dep_Trfase_major"/>
</dbReference>
<gene>
    <name evidence="3" type="ORF">M8C21_000732</name>
</gene>
<protein>
    <recommendedName>
        <fullName evidence="2">Aminotransferase class V domain-containing protein</fullName>
    </recommendedName>
</protein>
<sequence>AYMAHMGRPIKFVKKCLGGTRHDALLFCGSGTTAAIKRLQEVMGIAVPSILKHKILNTCIGSEERWVVFVGPYEHHSNLLSWRQSLAEVIEIGLDEEGMIDMDDLKARLEFYQGTGRPMLGSFSACSNVTGICSDTRSLARLLHEFGAFACFDFATSGPYVEIDMRSGAIDGYDAITLSPHKFLGGPGSPGILLMSKALYQLKYAPPSTCGGGTVTYVNCFDEQDTLYINDIEEREDAGTPQIIQRVKAALAFQVKEYIKCEVIAKIEHDYIERALERLVKLSNVWVLGNTKVERLGILSFLVHTTTKSNKKDKPLNGTFVAKLLNDLFGIQARGGCACAGPYGHFLLGIDEPCSLAMKDAVKMGYLGARMGWTRVSLPYYMSNEEYEFILDAIEFVAVYGQRFLPLYQLNWSTGSWTFKTNSFHESFLNEKDCKLCASFCITTISNAMNKLPNTPQKVMDCETMDFDKYAFYLEAAKHIGNVLPEFPISQRTLPKDIDSNSVFFQV</sequence>
<evidence type="ECO:0000256" key="1">
    <source>
        <dbReference type="ARBA" id="ARBA00022898"/>
    </source>
</evidence>
<evidence type="ECO:0000313" key="4">
    <source>
        <dbReference type="Proteomes" id="UP001206925"/>
    </source>
</evidence>
<feature type="domain" description="Aminotransferase class V" evidence="2">
    <location>
        <begin position="68"/>
        <end position="386"/>
    </location>
</feature>
<dbReference type="EMBL" id="JAMZMK010007713">
    <property type="protein sequence ID" value="KAI7743533.1"/>
    <property type="molecule type" value="Genomic_DNA"/>
</dbReference>
<evidence type="ECO:0000259" key="2">
    <source>
        <dbReference type="Pfam" id="PF00266"/>
    </source>
</evidence>
<dbReference type="InterPro" id="IPR015424">
    <property type="entry name" value="PyrdxlP-dep_Trfase"/>
</dbReference>
<keyword evidence="4" id="KW-1185">Reference proteome</keyword>
<comment type="caution">
    <text evidence="3">The sequence shown here is derived from an EMBL/GenBank/DDBJ whole genome shotgun (WGS) entry which is preliminary data.</text>
</comment>
<dbReference type="Gene3D" id="3.90.1150.10">
    <property type="entry name" value="Aspartate Aminotransferase, domain 1"/>
    <property type="match status" value="1"/>
</dbReference>
<dbReference type="AlphaFoldDB" id="A0AAD5GL35"/>
<dbReference type="InterPro" id="IPR015422">
    <property type="entry name" value="PyrdxlP-dep_Trfase_small"/>
</dbReference>
<accession>A0AAD5GL35</accession>
<dbReference type="Gene3D" id="3.40.640.10">
    <property type="entry name" value="Type I PLP-dependent aspartate aminotransferase-like (Major domain)"/>
    <property type="match status" value="1"/>
</dbReference>
<keyword evidence="1" id="KW-0663">Pyridoxal phosphate</keyword>
<dbReference type="Pfam" id="PF00266">
    <property type="entry name" value="Aminotran_5"/>
    <property type="match status" value="1"/>
</dbReference>
<organism evidence="3 4">
    <name type="scientific">Ambrosia artemisiifolia</name>
    <name type="common">Common ragweed</name>
    <dbReference type="NCBI Taxonomy" id="4212"/>
    <lineage>
        <taxon>Eukaryota</taxon>
        <taxon>Viridiplantae</taxon>
        <taxon>Streptophyta</taxon>
        <taxon>Embryophyta</taxon>
        <taxon>Tracheophyta</taxon>
        <taxon>Spermatophyta</taxon>
        <taxon>Magnoliopsida</taxon>
        <taxon>eudicotyledons</taxon>
        <taxon>Gunneridae</taxon>
        <taxon>Pentapetalae</taxon>
        <taxon>asterids</taxon>
        <taxon>campanulids</taxon>
        <taxon>Asterales</taxon>
        <taxon>Asteraceae</taxon>
        <taxon>Asteroideae</taxon>
        <taxon>Heliantheae alliance</taxon>
        <taxon>Heliantheae</taxon>
        <taxon>Ambrosia</taxon>
    </lineage>
</organism>
<dbReference type="PANTHER" id="PTHR43586">
    <property type="entry name" value="CYSTEINE DESULFURASE"/>
    <property type="match status" value="1"/>
</dbReference>
<evidence type="ECO:0000313" key="3">
    <source>
        <dbReference type="EMBL" id="KAI7743533.1"/>
    </source>
</evidence>
<dbReference type="InterPro" id="IPR000192">
    <property type="entry name" value="Aminotrans_V_dom"/>
</dbReference>
<feature type="non-terminal residue" evidence="3">
    <location>
        <position position="1"/>
    </location>
</feature>
<dbReference type="PANTHER" id="PTHR43586:SF8">
    <property type="entry name" value="CYSTEINE DESULFURASE 1, CHLOROPLASTIC"/>
    <property type="match status" value="1"/>
</dbReference>